<sequence length="40" mass="4385">MAAKIIKSGKKIHVADFKRKLLISSHFIDRNRGFAAGTSA</sequence>
<protein>
    <submittedName>
        <fullName evidence="1">Uncharacterized protein</fullName>
    </submittedName>
</protein>
<organism evidence="1 2">
    <name type="scientific">Leptospira interrogans serovar Lora str. TE 1992</name>
    <dbReference type="NCBI Taxonomy" id="1193028"/>
    <lineage>
        <taxon>Bacteria</taxon>
        <taxon>Pseudomonadati</taxon>
        <taxon>Spirochaetota</taxon>
        <taxon>Spirochaetia</taxon>
        <taxon>Leptospirales</taxon>
        <taxon>Leptospiraceae</taxon>
        <taxon>Leptospira</taxon>
    </lineage>
</organism>
<dbReference type="Proteomes" id="UP000011754">
    <property type="component" value="Unassembled WGS sequence"/>
</dbReference>
<evidence type="ECO:0000313" key="2">
    <source>
        <dbReference type="Proteomes" id="UP000011754"/>
    </source>
</evidence>
<proteinExistence type="predicted"/>
<accession>M3F440</accession>
<comment type="caution">
    <text evidence="1">The sequence shown here is derived from an EMBL/GenBank/DDBJ whole genome shotgun (WGS) entry which is preliminary data.</text>
</comment>
<evidence type="ECO:0000313" key="1">
    <source>
        <dbReference type="EMBL" id="EMF44816.1"/>
    </source>
</evidence>
<dbReference type="AlphaFoldDB" id="M3F440"/>
<reference evidence="1 2" key="1">
    <citation type="submission" date="2013-01" db="EMBL/GenBank/DDBJ databases">
        <authorList>
            <person name="Harkins D.M."/>
            <person name="Durkin A.S."/>
            <person name="Brinkac L.M."/>
            <person name="Haft D.H."/>
            <person name="Selengut J.D."/>
            <person name="Sanka R."/>
            <person name="DePew J."/>
            <person name="Purushe J."/>
            <person name="Hartskeerl R.A."/>
            <person name="Ahmed A."/>
            <person name="van der Linden H."/>
            <person name="Goris M.G.A."/>
            <person name="Vinetz J.M."/>
            <person name="Sutton G.G."/>
            <person name="Nierman W.C."/>
            <person name="Fouts D.E."/>
        </authorList>
    </citation>
    <scope>NUCLEOTIDE SEQUENCE [LARGE SCALE GENOMIC DNA]</scope>
    <source>
        <strain evidence="1 2">TE 1992</strain>
    </source>
</reference>
<name>M3F440_LEPIR</name>
<gene>
    <name evidence="1" type="ORF">LEP1GSC067_4766</name>
</gene>
<dbReference type="EMBL" id="AKWW02000005">
    <property type="protein sequence ID" value="EMF44816.1"/>
    <property type="molecule type" value="Genomic_DNA"/>
</dbReference>